<reference evidence="4" key="1">
    <citation type="submission" date="2020-01" db="EMBL/GenBank/DDBJ databases">
        <authorList>
            <person name="Meier V. D."/>
            <person name="Meier V D."/>
        </authorList>
    </citation>
    <scope>NUCLEOTIDE SEQUENCE</scope>
    <source>
        <strain evidence="4">HLG_WM_MAG_05</strain>
    </source>
</reference>
<dbReference type="Gene3D" id="3.10.560.10">
    <property type="entry name" value="Outer membrane lipoprotein wza domain like"/>
    <property type="match status" value="2"/>
</dbReference>
<dbReference type="InterPro" id="IPR049712">
    <property type="entry name" value="Poly_export"/>
</dbReference>
<keyword evidence="1" id="KW-0732">Signal</keyword>
<feature type="domain" description="Polysaccharide export protein N-terminal" evidence="2">
    <location>
        <begin position="59"/>
        <end position="131"/>
    </location>
</feature>
<dbReference type="PANTHER" id="PTHR33619">
    <property type="entry name" value="POLYSACCHARIDE EXPORT PROTEIN GFCE-RELATED"/>
    <property type="match status" value="1"/>
</dbReference>
<dbReference type="PANTHER" id="PTHR33619:SF3">
    <property type="entry name" value="POLYSACCHARIDE EXPORT PROTEIN GFCE-RELATED"/>
    <property type="match status" value="1"/>
</dbReference>
<sequence length="530" mass="59092">MKYLFIVLMALQCLLALEVDVENEVVEEVVEEVEVIEGKPFFGEELFTGNFKANRQFRQNSNYVLNVNDKITVKMWGTHNYIDENLTIDKQGNIFIPEVGAIHLLGLPASSLQATIKKSVHKVFNDEVKVYADVQGYQAISVYVTGSVKKVGLYEGLSTDSVLQFIDKSRGILRGVGSFRTIQLIRNGAVIQVIDLYDFLLTGNMRPIAFQDGDTLFVQPIKYYVDIEGDVLRPYIFELLNNSTTVSEIIAYALPTVKVNNFTISNWSNSEKSTKEYSLEDARGVRVQNGDNLVFNGNYYTNSLKLDVTGEHKGKQHIAIKKGTSLYEVLSKLEFSSLSDIRNIKLYKEKVALVQQSLLNTKLKELEQSVLTADSSSAEEAKIRESEAGRILQFIAKARKVKLTGQLVLDYNTNLKNIILEEGDSVVIPTKSNFVVVDGEVNIPNALVYETGKSVSNYIDLSGGFSERADTSKVLLIKANGKALFNTDNVDAGDSILVLREIDTKNTIWIKDITQILYQIAVGAAVALQF</sequence>
<dbReference type="InterPro" id="IPR003715">
    <property type="entry name" value="Poly_export_N"/>
</dbReference>
<name>A0A6S6SZS6_9BACT</name>
<gene>
    <name evidence="4" type="ORF">HELGO_WM15272</name>
</gene>
<dbReference type="AlphaFoldDB" id="A0A6S6SZS6"/>
<evidence type="ECO:0000259" key="3">
    <source>
        <dbReference type="Pfam" id="PF10531"/>
    </source>
</evidence>
<dbReference type="EMBL" id="CACVAU010000040">
    <property type="protein sequence ID" value="CAA6812571.1"/>
    <property type="molecule type" value="Genomic_DNA"/>
</dbReference>
<proteinExistence type="predicted"/>
<dbReference type="GO" id="GO:0015159">
    <property type="term" value="F:polysaccharide transmembrane transporter activity"/>
    <property type="evidence" value="ECO:0007669"/>
    <property type="project" value="InterPro"/>
</dbReference>
<dbReference type="Gene3D" id="3.30.1950.10">
    <property type="entry name" value="wza like domain"/>
    <property type="match status" value="1"/>
</dbReference>
<evidence type="ECO:0000256" key="1">
    <source>
        <dbReference type="ARBA" id="ARBA00022729"/>
    </source>
</evidence>
<dbReference type="Pfam" id="PF10531">
    <property type="entry name" value="SLBB"/>
    <property type="match status" value="1"/>
</dbReference>
<protein>
    <submittedName>
        <fullName evidence="4">Capsular polysaccharide export system periplasmic protein KpsD</fullName>
    </submittedName>
</protein>
<evidence type="ECO:0000313" key="4">
    <source>
        <dbReference type="EMBL" id="CAA6812571.1"/>
    </source>
</evidence>
<evidence type="ECO:0000259" key="2">
    <source>
        <dbReference type="Pfam" id="PF02563"/>
    </source>
</evidence>
<accession>A0A6S6SZS6</accession>
<organism evidence="4">
    <name type="scientific">uncultured Sulfurovum sp</name>
    <dbReference type="NCBI Taxonomy" id="269237"/>
    <lineage>
        <taxon>Bacteria</taxon>
        <taxon>Pseudomonadati</taxon>
        <taxon>Campylobacterota</taxon>
        <taxon>Epsilonproteobacteria</taxon>
        <taxon>Campylobacterales</taxon>
        <taxon>Sulfurovaceae</taxon>
        <taxon>Sulfurovum</taxon>
        <taxon>environmental samples</taxon>
    </lineage>
</organism>
<feature type="domain" description="Soluble ligand binding" evidence="3">
    <location>
        <begin position="435"/>
        <end position="482"/>
    </location>
</feature>
<dbReference type="InterPro" id="IPR019554">
    <property type="entry name" value="Soluble_ligand-bd"/>
</dbReference>
<dbReference type="Pfam" id="PF02563">
    <property type="entry name" value="Poly_export"/>
    <property type="match status" value="1"/>
</dbReference>